<name>A0ABW8PTI5_9GAMM</name>
<feature type="chain" id="PRO_5047424760" evidence="1">
    <location>
        <begin position="26"/>
        <end position="195"/>
    </location>
</feature>
<organism evidence="2 3">
    <name type="scientific">Marinospirillum alkalitolerans</name>
    <dbReference type="NCBI Taxonomy" id="3123374"/>
    <lineage>
        <taxon>Bacteria</taxon>
        <taxon>Pseudomonadati</taxon>
        <taxon>Pseudomonadota</taxon>
        <taxon>Gammaproteobacteria</taxon>
        <taxon>Oceanospirillales</taxon>
        <taxon>Oceanospirillaceae</taxon>
        <taxon>Marinospirillum</taxon>
    </lineage>
</organism>
<reference evidence="2 3" key="1">
    <citation type="submission" date="2024-02" db="EMBL/GenBank/DDBJ databases">
        <title>Marinospirillum sp. MEB 164 isolated from Lonar lake sediment.</title>
        <authorList>
            <person name="Joshi A."/>
            <person name="Thite S."/>
        </authorList>
    </citation>
    <scope>NUCLEOTIDE SEQUENCE [LARGE SCALE GENOMIC DNA]</scope>
    <source>
        <strain evidence="2 3">MEB164</strain>
    </source>
</reference>
<proteinExistence type="predicted"/>
<evidence type="ECO:0000313" key="2">
    <source>
        <dbReference type="EMBL" id="MFK7159599.1"/>
    </source>
</evidence>
<comment type="caution">
    <text evidence="2">The sequence shown here is derived from an EMBL/GenBank/DDBJ whole genome shotgun (WGS) entry which is preliminary data.</text>
</comment>
<dbReference type="RefSeq" id="WP_405336214.1">
    <property type="nucleotide sequence ID" value="NZ_JBANFI010000001.1"/>
</dbReference>
<keyword evidence="3" id="KW-1185">Reference proteome</keyword>
<dbReference type="SUPFAM" id="SSF56925">
    <property type="entry name" value="OMPA-like"/>
    <property type="match status" value="1"/>
</dbReference>
<evidence type="ECO:0000313" key="3">
    <source>
        <dbReference type="Proteomes" id="UP001621714"/>
    </source>
</evidence>
<accession>A0ABW8PTI5</accession>
<dbReference type="EMBL" id="JBANFI010000001">
    <property type="protein sequence ID" value="MFK7159599.1"/>
    <property type="molecule type" value="Genomic_DNA"/>
</dbReference>
<protein>
    <submittedName>
        <fullName evidence="2">Outer membrane beta-barrel protein</fullName>
    </submittedName>
</protein>
<dbReference type="InterPro" id="IPR011250">
    <property type="entry name" value="OMP/PagP_B-barrel"/>
</dbReference>
<gene>
    <name evidence="2" type="ORF">V6U78_00920</name>
</gene>
<dbReference type="Proteomes" id="UP001621714">
    <property type="component" value="Unassembled WGS sequence"/>
</dbReference>
<keyword evidence="1" id="KW-0732">Signal</keyword>
<feature type="signal peptide" evidence="1">
    <location>
        <begin position="1"/>
        <end position="25"/>
    </location>
</feature>
<sequence length="195" mass="21347">MNFTKKHLAPVITASLLALSGQATAQALDYNRVEAGLAMYPGISGHTPIGIDLRGSFELDEFGAENFFAFGGLQYLTDKLDYTLFHVGGGYQHAVNQQTSLWGGVTIEYTKVEYSNWWGKWDASDTSLGLRGGVRHQIQPDLELGGSLRLITGDLDYVGITGSVRYDLQPQFYLLGEIDLFDGDLGFIGGIGMHF</sequence>
<evidence type="ECO:0000256" key="1">
    <source>
        <dbReference type="SAM" id="SignalP"/>
    </source>
</evidence>